<accession>A0A366LM72</accession>
<evidence type="ECO:0000313" key="2">
    <source>
        <dbReference type="EMBL" id="RBQ15025.1"/>
    </source>
</evidence>
<dbReference type="AlphaFoldDB" id="A0A366LM72"/>
<protein>
    <submittedName>
        <fullName evidence="2">Uncharacterized protein</fullName>
    </submittedName>
</protein>
<evidence type="ECO:0000313" key="3">
    <source>
        <dbReference type="Proteomes" id="UP000253303"/>
    </source>
</evidence>
<reference evidence="2 3" key="1">
    <citation type="submission" date="2018-06" db="EMBL/GenBank/DDBJ databases">
        <title>Sphaerisporangium craniellae sp. nov., isolated from a marine sponge in the South China Sea.</title>
        <authorList>
            <person name="Li L."/>
        </authorList>
    </citation>
    <scope>NUCLEOTIDE SEQUENCE [LARGE SCALE GENOMIC DNA]</scope>
    <source>
        <strain evidence="2 3">LHW63015</strain>
    </source>
</reference>
<name>A0A366LM72_9ACTN</name>
<organism evidence="2 3">
    <name type="scientific">Spongiactinospora rosea</name>
    <dbReference type="NCBI Taxonomy" id="2248750"/>
    <lineage>
        <taxon>Bacteria</taxon>
        <taxon>Bacillati</taxon>
        <taxon>Actinomycetota</taxon>
        <taxon>Actinomycetes</taxon>
        <taxon>Streptosporangiales</taxon>
        <taxon>Streptosporangiaceae</taxon>
        <taxon>Spongiactinospora</taxon>
    </lineage>
</organism>
<feature type="region of interest" description="Disordered" evidence="1">
    <location>
        <begin position="212"/>
        <end position="242"/>
    </location>
</feature>
<evidence type="ECO:0000256" key="1">
    <source>
        <dbReference type="SAM" id="MobiDB-lite"/>
    </source>
</evidence>
<dbReference type="EMBL" id="QMEY01000027">
    <property type="protein sequence ID" value="RBQ15025.1"/>
    <property type="molecule type" value="Genomic_DNA"/>
</dbReference>
<dbReference type="Proteomes" id="UP000253303">
    <property type="component" value="Unassembled WGS sequence"/>
</dbReference>
<dbReference type="OrthoDB" id="3296681at2"/>
<sequence>MDGRPASGDQVVSITVHRCVVRIVRRGGWSWGPDPRGLVQRALEALPDLLAGHFEEHLTGDGPDMEITEPVRLTVRLSALPSGGAGSVLTAGAGFAIEPGPASAVEQGFASFDRDSGPVPRPLSGTTPETGPPGAPSEPDHAPVVAEEVEATPADLFGELAERGELAAVLALLPEETLRTYLRVLRTAAASSAAHSRAEEPIGALAAELARRPSVTHDDDTAPEATSPLPRTTFDPPSPGVGAWRTAETTVCSALPFLLAGPLSRTGYLDAIGPALAGVELLEEAPLFAAALAYKVLDAPERGWRRTGEAQVAAAAFAGLASAPDLTGFARRVSPALPLLNGVLALSLCRGHDPADPLVVTGVDDGLLLVDGQGTFPIAWAAEAAGLIPHWQACGRPPVLVRDSPLPPACLRELAAAGVRFVTDVRPVRADPLTRLPWRTPLWTTGGVGPRLAAEFPVLAGRTAELARALFEARRAAPLAPERALDRSVGLAASLALGMLAWMLWRERETPDPVLALTRFADLSATVRYSRDTVSVKLPLGRRHADLWRGGALTDVPGVVWLGGRTLTFSGG</sequence>
<keyword evidence="3" id="KW-1185">Reference proteome</keyword>
<proteinExistence type="predicted"/>
<feature type="region of interest" description="Disordered" evidence="1">
    <location>
        <begin position="110"/>
        <end position="141"/>
    </location>
</feature>
<gene>
    <name evidence="2" type="ORF">DP939_38015</name>
</gene>
<comment type="caution">
    <text evidence="2">The sequence shown here is derived from an EMBL/GenBank/DDBJ whole genome shotgun (WGS) entry which is preliminary data.</text>
</comment>